<reference evidence="11 12" key="1">
    <citation type="submission" date="2024-02" db="EMBL/GenBank/DDBJ databases">
        <title>Expansion and revision of Xanthobacter and proposal of Roseixanthobacter gen. nov.</title>
        <authorList>
            <person name="Soltysiak M.P.M."/>
            <person name="Jalihal A."/>
            <person name="Ory A."/>
            <person name="Chrisophersen C."/>
            <person name="Lee A.D."/>
            <person name="Boulton J."/>
            <person name="Springer M."/>
        </authorList>
    </citation>
    <scope>NUCLEOTIDE SEQUENCE [LARGE SCALE GENOMIC DNA]</scope>
    <source>
        <strain evidence="11 12">23A</strain>
    </source>
</reference>
<dbReference type="Pfam" id="PF01966">
    <property type="entry name" value="HD"/>
    <property type="match status" value="1"/>
</dbReference>
<protein>
    <submittedName>
        <fullName evidence="11">CRISPR-associated endonuclease Cas3</fullName>
    </submittedName>
</protein>
<dbReference type="Proteomes" id="UP001604002">
    <property type="component" value="Unassembled WGS sequence"/>
</dbReference>
<gene>
    <name evidence="11" type="ORF">V5F32_02110</name>
</gene>
<dbReference type="GO" id="GO:0004519">
    <property type="term" value="F:endonuclease activity"/>
    <property type="evidence" value="ECO:0007669"/>
    <property type="project" value="UniProtKB-KW"/>
</dbReference>
<keyword evidence="11" id="KW-0255">Endonuclease</keyword>
<feature type="domain" description="HD Cas3-type" evidence="10">
    <location>
        <begin position="17"/>
        <end position="176"/>
    </location>
</feature>
<dbReference type="SUPFAM" id="SSF52540">
    <property type="entry name" value="P-loop containing nucleoside triphosphate hydrolases"/>
    <property type="match status" value="1"/>
</dbReference>
<dbReference type="PROSITE" id="PS51643">
    <property type="entry name" value="HD_CAS3"/>
    <property type="match status" value="1"/>
</dbReference>
<dbReference type="Gene3D" id="3.40.50.300">
    <property type="entry name" value="P-loop containing nucleotide triphosphate hydrolases"/>
    <property type="match status" value="2"/>
</dbReference>
<evidence type="ECO:0000256" key="2">
    <source>
        <dbReference type="ARBA" id="ARBA00009046"/>
    </source>
</evidence>
<proteinExistence type="inferred from homology"/>
<keyword evidence="5" id="KW-0378">Hydrolase</keyword>
<keyword evidence="4" id="KW-0547">Nucleotide-binding</keyword>
<comment type="caution">
    <text evidence="11">The sequence shown here is derived from an EMBL/GenBank/DDBJ whole genome shotgun (WGS) entry which is preliminary data.</text>
</comment>
<evidence type="ECO:0000256" key="4">
    <source>
        <dbReference type="ARBA" id="ARBA00022741"/>
    </source>
</evidence>
<dbReference type="SMART" id="SM00487">
    <property type="entry name" value="DEXDc"/>
    <property type="match status" value="1"/>
</dbReference>
<dbReference type="RefSeq" id="WP_393990999.1">
    <property type="nucleotide sequence ID" value="NZ_JBAFVH010000001.1"/>
</dbReference>
<keyword evidence="8" id="KW-0051">Antiviral defense</keyword>
<dbReference type="CDD" id="cd17930">
    <property type="entry name" value="DEXHc_cas3"/>
    <property type="match status" value="1"/>
</dbReference>
<evidence type="ECO:0000259" key="10">
    <source>
        <dbReference type="PROSITE" id="PS51643"/>
    </source>
</evidence>
<accession>A0ABW6ZQE7</accession>
<dbReference type="InterPro" id="IPR006674">
    <property type="entry name" value="HD_domain"/>
</dbReference>
<comment type="similarity">
    <text evidence="1">In the N-terminal section; belongs to the CRISPR-associated nuclease Cas3-HD family.</text>
</comment>
<evidence type="ECO:0000256" key="3">
    <source>
        <dbReference type="ARBA" id="ARBA00022723"/>
    </source>
</evidence>
<evidence type="ECO:0000256" key="6">
    <source>
        <dbReference type="ARBA" id="ARBA00022806"/>
    </source>
</evidence>
<dbReference type="InterPro" id="IPR006483">
    <property type="entry name" value="CRISPR-assoc_Cas3_HD"/>
</dbReference>
<dbReference type="CDD" id="cd09641">
    <property type="entry name" value="Cas3''_I"/>
    <property type="match status" value="1"/>
</dbReference>
<dbReference type="SUPFAM" id="SSF109604">
    <property type="entry name" value="HD-domain/PDEase-like"/>
    <property type="match status" value="1"/>
</dbReference>
<keyword evidence="6" id="KW-0347">Helicase</keyword>
<dbReference type="InterPro" id="IPR038257">
    <property type="entry name" value="CRISPR-assoc_Cas3_HD_sf"/>
</dbReference>
<name>A0ABW6ZQE7_9HYPH</name>
<dbReference type="Gene3D" id="1.10.3210.30">
    <property type="match status" value="1"/>
</dbReference>
<organism evidence="11 12">
    <name type="scientific">Xanthobacter oligotrophicus</name>
    <dbReference type="NCBI Taxonomy" id="2607286"/>
    <lineage>
        <taxon>Bacteria</taxon>
        <taxon>Pseudomonadati</taxon>
        <taxon>Pseudomonadota</taxon>
        <taxon>Alphaproteobacteria</taxon>
        <taxon>Hyphomicrobiales</taxon>
        <taxon>Xanthobacteraceae</taxon>
        <taxon>Xanthobacter</taxon>
    </lineage>
</organism>
<feature type="domain" description="Helicase ATP-binding" evidence="9">
    <location>
        <begin position="234"/>
        <end position="427"/>
    </location>
</feature>
<keyword evidence="7" id="KW-0067">ATP-binding</keyword>
<evidence type="ECO:0000313" key="12">
    <source>
        <dbReference type="Proteomes" id="UP001604002"/>
    </source>
</evidence>
<dbReference type="InterPro" id="IPR054712">
    <property type="entry name" value="Cas3-like_dom"/>
</dbReference>
<dbReference type="InterPro" id="IPR014001">
    <property type="entry name" value="Helicase_ATP-bd"/>
</dbReference>
<evidence type="ECO:0000313" key="11">
    <source>
        <dbReference type="EMBL" id="MFG1370948.1"/>
    </source>
</evidence>
<dbReference type="InterPro" id="IPR027417">
    <property type="entry name" value="P-loop_NTPase"/>
</dbReference>
<sequence length="760" mass="82854">MTGAFADVFAHSLLPEIDRPWEPLEQHLLEVADGAAAFADPFGWAEVARVSGLLHDLGKLSPQFQSYIRGDQPVGGDHSTAGAVLARQTYDRSYGSILSAIIAAHHAGLADGIDLQERLKRAGESLPARWEQLVGPLPRPAALAPGRAFERRGPQGFTLSFLIRMLFSCLVDADFLATEAFYAQAQDDDVARGGHLPLAVLHQRLTAHMQRLGSGAPDTPLNALRAEILAHATAKAALPPGLFSLTVPTGGGKTLASLSFALEHAVRHGLRRVIYVIPFTSIIEQTAQVFRHALGTRDDILEHHASFDWDEAVTAAGADREGADGLIRLRRSAENWDVPIVVTTAVQFFESLFANRTSRCRKLHNIAGSVVVLDEAQTLPLTLLRPCMAALDELARHYRTSVVLCTATQPALRVKDEFTGGFDLGDDRELAPDPERLYAVLKRVAVETLAEPVADGVIADRFAAQPQMLCIVNSRAHAQELYGAIRELQGALHLTTLMCPRHRRAVLAQVRCDLAAGRPVRLVATSLIEAGVDVDFPEVWRAAAGLESIAQAAGRCNREGRRASGRVVVFQPEAATGARDVRLRWQAAAPILAASDDPLGLDAVRAYFRELYWQKGPEAFDTAEVAGRPGILRAIRERAADGAFPFRSIAEAFRLIEETMVSVVVPWRADAEDDDAKLLLDRIAAMEQPNGGDLRRLQQYMVPIPRAARNEWLAAGVLRSVHRNLGDDVLRFEDIALYDPDMGVSLKNTTLRAVEANIIS</sequence>
<dbReference type="PROSITE" id="PS51192">
    <property type="entry name" value="HELICASE_ATP_BIND_1"/>
    <property type="match status" value="1"/>
</dbReference>
<evidence type="ECO:0000259" key="9">
    <source>
        <dbReference type="PROSITE" id="PS51192"/>
    </source>
</evidence>
<keyword evidence="12" id="KW-1185">Reference proteome</keyword>
<dbReference type="NCBIfam" id="TIGR01596">
    <property type="entry name" value="cas3_HD"/>
    <property type="match status" value="1"/>
</dbReference>
<evidence type="ECO:0000256" key="5">
    <source>
        <dbReference type="ARBA" id="ARBA00022801"/>
    </source>
</evidence>
<evidence type="ECO:0000256" key="7">
    <source>
        <dbReference type="ARBA" id="ARBA00022840"/>
    </source>
</evidence>
<dbReference type="InterPro" id="IPR011545">
    <property type="entry name" value="DEAD/DEAH_box_helicase_dom"/>
</dbReference>
<comment type="similarity">
    <text evidence="2">In the central section; belongs to the CRISPR-associated helicase Cas3 family.</text>
</comment>
<dbReference type="Pfam" id="PF00270">
    <property type="entry name" value="DEAD"/>
    <property type="match status" value="1"/>
</dbReference>
<keyword evidence="3" id="KW-0479">Metal-binding</keyword>
<evidence type="ECO:0000256" key="8">
    <source>
        <dbReference type="ARBA" id="ARBA00023118"/>
    </source>
</evidence>
<keyword evidence="11" id="KW-0540">Nuclease</keyword>
<evidence type="ECO:0000256" key="1">
    <source>
        <dbReference type="ARBA" id="ARBA00006847"/>
    </source>
</evidence>
<dbReference type="EMBL" id="JBAFVH010000001">
    <property type="protein sequence ID" value="MFG1370948.1"/>
    <property type="molecule type" value="Genomic_DNA"/>
</dbReference>
<dbReference type="Pfam" id="PF22590">
    <property type="entry name" value="Cas3-like_C_2"/>
    <property type="match status" value="1"/>
</dbReference>